<protein>
    <submittedName>
        <fullName evidence="1">Uncharacterized protein</fullName>
    </submittedName>
</protein>
<keyword evidence="2" id="KW-1185">Reference proteome</keyword>
<reference evidence="1 2" key="1">
    <citation type="submission" date="2023-03" db="EMBL/GenBank/DDBJ databases">
        <title>Bacillus Genome Sequencing.</title>
        <authorList>
            <person name="Dunlap C."/>
        </authorList>
    </citation>
    <scope>NUCLEOTIDE SEQUENCE [LARGE SCALE GENOMIC DNA]</scope>
    <source>
        <strain evidence="1 2">B-59205</strain>
    </source>
</reference>
<evidence type="ECO:0000313" key="2">
    <source>
        <dbReference type="Proteomes" id="UP001344888"/>
    </source>
</evidence>
<dbReference type="AlphaFoldDB" id="A0AAW9NPV6"/>
<sequence length="133" mass="15585">MNNIVNIPSAEVDHQKNVCAICKKQPVVRWCDYIIRYDHAHIFLRNPQASKEPNRRGAQYKTCDLPMCENCVHEASLDHDLCPHHSQLLRQAMLPTDYQRERQQLEKVKIARIEMGLETDLGDINEQMQLFDE</sequence>
<organism evidence="1 2">
    <name type="scientific">Metasolibacillus meyeri</name>
    <dbReference type="NCBI Taxonomy" id="1071052"/>
    <lineage>
        <taxon>Bacteria</taxon>
        <taxon>Bacillati</taxon>
        <taxon>Bacillota</taxon>
        <taxon>Bacilli</taxon>
        <taxon>Bacillales</taxon>
        <taxon>Caryophanaceae</taxon>
        <taxon>Metasolibacillus</taxon>
    </lineage>
</organism>
<dbReference type="Proteomes" id="UP001344888">
    <property type="component" value="Unassembled WGS sequence"/>
</dbReference>
<comment type="caution">
    <text evidence="1">The sequence shown here is derived from an EMBL/GenBank/DDBJ whole genome shotgun (WGS) entry which is preliminary data.</text>
</comment>
<name>A0AAW9NPV6_9BACL</name>
<evidence type="ECO:0000313" key="1">
    <source>
        <dbReference type="EMBL" id="MEC1178521.1"/>
    </source>
</evidence>
<gene>
    <name evidence="1" type="ORF">P9B03_08515</name>
</gene>
<dbReference type="EMBL" id="JARSFG010000012">
    <property type="protein sequence ID" value="MEC1178521.1"/>
    <property type="molecule type" value="Genomic_DNA"/>
</dbReference>
<accession>A0AAW9NPV6</accession>
<dbReference type="RefSeq" id="WP_326123016.1">
    <property type="nucleotide sequence ID" value="NZ_JARSFG010000012.1"/>
</dbReference>
<proteinExistence type="predicted"/>